<dbReference type="RefSeq" id="WP_015468816.1">
    <property type="nucleotide sequence ID" value="NC_020813.1"/>
</dbReference>
<dbReference type="STRING" id="1184267.A11Q_106"/>
<dbReference type="OrthoDB" id="8453011at2"/>
<dbReference type="EMBL" id="CP003537">
    <property type="protein sequence ID" value="AGH94326.1"/>
    <property type="molecule type" value="Genomic_DNA"/>
</dbReference>
<dbReference type="eggNOG" id="ENOG5033Q0P">
    <property type="taxonomic scope" value="Bacteria"/>
</dbReference>
<dbReference type="PATRIC" id="fig|1184267.3.peg.108"/>
<dbReference type="HOGENOM" id="CLU_1192916_0_0_7"/>
<evidence type="ECO:0000313" key="1">
    <source>
        <dbReference type="EMBL" id="AGH94326.1"/>
    </source>
</evidence>
<organism evidence="1 2">
    <name type="scientific">Pseudobdellovibrio exovorus JSS</name>
    <dbReference type="NCBI Taxonomy" id="1184267"/>
    <lineage>
        <taxon>Bacteria</taxon>
        <taxon>Pseudomonadati</taxon>
        <taxon>Bdellovibrionota</taxon>
        <taxon>Bdellovibrionia</taxon>
        <taxon>Bdellovibrionales</taxon>
        <taxon>Pseudobdellovibrionaceae</taxon>
        <taxon>Pseudobdellovibrio</taxon>
    </lineage>
</organism>
<dbReference type="Proteomes" id="UP000012040">
    <property type="component" value="Chromosome"/>
</dbReference>
<name>M4V8I9_9BACT</name>
<reference evidence="1 2" key="1">
    <citation type="journal article" date="2013" name="ISME J.">
        <title>By their genes ye shall know them: genomic signatures of predatory bacteria.</title>
        <authorList>
            <person name="Pasternak Z."/>
            <person name="Pietrokovski S."/>
            <person name="Rotem O."/>
            <person name="Gophna U."/>
            <person name="Lurie-Weinberger M.N."/>
            <person name="Jurkevitch E."/>
        </authorList>
    </citation>
    <scope>NUCLEOTIDE SEQUENCE [LARGE SCALE GENOMIC DNA]</scope>
    <source>
        <strain evidence="1 2">JSS</strain>
    </source>
</reference>
<keyword evidence="2" id="KW-1185">Reference proteome</keyword>
<evidence type="ECO:0000313" key="2">
    <source>
        <dbReference type="Proteomes" id="UP000012040"/>
    </source>
</evidence>
<accession>M4V8I9</accession>
<dbReference type="AlphaFoldDB" id="M4V8I9"/>
<sequence length="232" mass="26727">MLYQKEIQNYIEKHKAFLVKEHVYTDEAKYSRDPQKRFGANGILLLLRLLGRSQDLLEDSIDMIEKKKFISLAVLSRAHLETTASLGYFLNNLKRYYAKEVDFNKVAEVLYKLKFGSKQNDDGLEIDPINVMNMVDAADKVLKGHGLEEKVIRYNYNIACELSHPNYRGISYKTKFIEGEGRTIFLNNEDSFNEKAGTVLCQLHISGGAFLLYYSEAFALLEKHELMPILVK</sequence>
<dbReference type="KEGG" id="bex:A11Q_106"/>
<protein>
    <submittedName>
        <fullName evidence="1">Uncharacterized protein</fullName>
    </submittedName>
</protein>
<gene>
    <name evidence="1" type="ORF">A11Q_106</name>
</gene>
<proteinExistence type="predicted"/>